<dbReference type="EMBL" id="CP154795">
    <property type="protein sequence ID" value="XAN08086.1"/>
    <property type="molecule type" value="Genomic_DNA"/>
</dbReference>
<keyword evidence="3" id="KW-1185">Reference proteome</keyword>
<keyword evidence="1" id="KW-1133">Transmembrane helix</keyword>
<reference evidence="2 3" key="1">
    <citation type="submission" date="2024-04" db="EMBL/GenBank/DDBJ databases">
        <title>Isolation of an actinomycete strain from pig manure.</title>
        <authorList>
            <person name="Gong T."/>
            <person name="Yu Z."/>
            <person name="An M."/>
            <person name="Wei C."/>
            <person name="Yang W."/>
            <person name="Liu L."/>
        </authorList>
    </citation>
    <scope>NUCLEOTIDE SEQUENCE [LARGE SCALE GENOMIC DNA]</scope>
    <source>
        <strain evidence="2 3">ZF39</strain>
    </source>
</reference>
<name>A0ABZ3FPT5_9ACTN</name>
<keyword evidence="1" id="KW-0472">Membrane</keyword>
<sequence length="215" mass="23749">MALYARPSRTRRRQVTADLLVLGWTILWALVGVEVWRRVMAAAEPARRVAESVTRMQNDLASASGDVGGIPVAGEQLRRPFDSAAGSMRPIVEASQDQVRTLEQLAVLLGLLAFILPVALVLTGWLPVRLRFVRRSREVTRLLDSGADLDLLALRALATQPVRTLARIDPDPLGQWRAGHWATIVRLADLELAEAGVGLPRELRDRPPDRFADES</sequence>
<evidence type="ECO:0000256" key="1">
    <source>
        <dbReference type="SAM" id="Phobius"/>
    </source>
</evidence>
<accession>A0ABZ3FPT5</accession>
<feature type="transmembrane region" description="Helical" evidence="1">
    <location>
        <begin position="105"/>
        <end position="128"/>
    </location>
</feature>
<evidence type="ECO:0000313" key="2">
    <source>
        <dbReference type="EMBL" id="XAN08086.1"/>
    </source>
</evidence>
<dbReference type="Proteomes" id="UP001442841">
    <property type="component" value="Chromosome"/>
</dbReference>
<dbReference type="RefSeq" id="WP_425309542.1">
    <property type="nucleotide sequence ID" value="NZ_CP154795.1"/>
</dbReference>
<evidence type="ECO:0000313" key="3">
    <source>
        <dbReference type="Proteomes" id="UP001442841"/>
    </source>
</evidence>
<keyword evidence="1" id="KW-0812">Transmembrane</keyword>
<feature type="transmembrane region" description="Helical" evidence="1">
    <location>
        <begin position="15"/>
        <end position="36"/>
    </location>
</feature>
<protein>
    <submittedName>
        <fullName evidence="2">Uncharacterized protein</fullName>
    </submittedName>
</protein>
<organism evidence="2 3">
    <name type="scientific">Ammonicoccus fulvus</name>
    <dbReference type="NCBI Taxonomy" id="3138240"/>
    <lineage>
        <taxon>Bacteria</taxon>
        <taxon>Bacillati</taxon>
        <taxon>Actinomycetota</taxon>
        <taxon>Actinomycetes</taxon>
        <taxon>Propionibacteriales</taxon>
        <taxon>Propionibacteriaceae</taxon>
        <taxon>Ammonicoccus</taxon>
    </lineage>
</organism>
<gene>
    <name evidence="2" type="ORF">AADG42_12510</name>
</gene>
<proteinExistence type="predicted"/>